<feature type="region of interest" description="Disordered" evidence="1">
    <location>
        <begin position="312"/>
        <end position="340"/>
    </location>
</feature>
<accession>A0A8S1F560</accession>
<sequence>MEQQENDNEETSAPRKRSKNDIGTTDELKEFDEIKGKWRFIGVQLQLLAEKSECRGQITRTITKERLDAFTAFYNDSDTSEKLSIMQSSPLMMLLNRESPKKFVVIDGNLRICAMQKSLIANPPNANPRVWLYEVDDSDVFNGIFENSQLLEAPTTKETVQNDIFEKYPGLGVLASRQMMKIDEAKNQSRTKPSEILNLRRRLLGSLGVNHNNCRAKIVAKAHEKLGISVGDTKQEAISILSTFPTDILDIYKNTKSDNIYVMSDVRVLRNVLHHIDNRLVMTRFKELIKTCYERNGLIGVDAFKRELPRLISPHEDGDREAQPPQEKPMEQRKLFPNLPPVKEDEFNRIDISKVVLIENMKAVVKKKHLHGAAGEGRTLR</sequence>
<feature type="region of interest" description="Disordered" evidence="1">
    <location>
        <begin position="1"/>
        <end position="24"/>
    </location>
</feature>
<dbReference type="AlphaFoldDB" id="A0A8S1F560"/>
<gene>
    <name evidence="2" type="ORF">CBOVIS_LOCUS9830</name>
</gene>
<feature type="compositionally biased region" description="Basic and acidic residues" evidence="1">
    <location>
        <begin position="312"/>
        <end position="334"/>
    </location>
</feature>
<reference evidence="2 3" key="1">
    <citation type="submission" date="2020-04" db="EMBL/GenBank/DDBJ databases">
        <authorList>
            <person name="Laetsch R D."/>
            <person name="Stevens L."/>
            <person name="Kumar S."/>
            <person name="Blaxter L. M."/>
        </authorList>
    </citation>
    <scope>NUCLEOTIDE SEQUENCE [LARGE SCALE GENOMIC DNA]</scope>
</reference>
<dbReference type="EMBL" id="CADEPM010000006">
    <property type="protein sequence ID" value="CAB3407989.1"/>
    <property type="molecule type" value="Genomic_DNA"/>
</dbReference>
<dbReference type="Proteomes" id="UP000494206">
    <property type="component" value="Unassembled WGS sequence"/>
</dbReference>
<comment type="caution">
    <text evidence="2">The sequence shown here is derived from an EMBL/GenBank/DDBJ whole genome shotgun (WGS) entry which is preliminary data.</text>
</comment>
<evidence type="ECO:0000313" key="3">
    <source>
        <dbReference type="Proteomes" id="UP000494206"/>
    </source>
</evidence>
<evidence type="ECO:0000313" key="2">
    <source>
        <dbReference type="EMBL" id="CAB3407989.1"/>
    </source>
</evidence>
<keyword evidence="3" id="KW-1185">Reference proteome</keyword>
<protein>
    <submittedName>
        <fullName evidence="2">Uncharacterized protein</fullName>
    </submittedName>
</protein>
<feature type="compositionally biased region" description="Acidic residues" evidence="1">
    <location>
        <begin position="1"/>
        <end position="10"/>
    </location>
</feature>
<proteinExistence type="predicted"/>
<name>A0A8S1F560_9PELO</name>
<organism evidence="2 3">
    <name type="scientific">Caenorhabditis bovis</name>
    <dbReference type="NCBI Taxonomy" id="2654633"/>
    <lineage>
        <taxon>Eukaryota</taxon>
        <taxon>Metazoa</taxon>
        <taxon>Ecdysozoa</taxon>
        <taxon>Nematoda</taxon>
        <taxon>Chromadorea</taxon>
        <taxon>Rhabditida</taxon>
        <taxon>Rhabditina</taxon>
        <taxon>Rhabditomorpha</taxon>
        <taxon>Rhabditoidea</taxon>
        <taxon>Rhabditidae</taxon>
        <taxon>Peloderinae</taxon>
        <taxon>Caenorhabditis</taxon>
    </lineage>
</organism>
<evidence type="ECO:0000256" key="1">
    <source>
        <dbReference type="SAM" id="MobiDB-lite"/>
    </source>
</evidence>